<comment type="caution">
    <text evidence="1">The sequence shown here is derived from an EMBL/GenBank/DDBJ whole genome shotgun (WGS) entry which is preliminary data.</text>
</comment>
<keyword evidence="2" id="KW-1185">Reference proteome</keyword>
<accession>A0A812PAS4</accession>
<dbReference type="Proteomes" id="UP000604046">
    <property type="component" value="Unassembled WGS sequence"/>
</dbReference>
<dbReference type="EMBL" id="CAJNDS010002100">
    <property type="protein sequence ID" value="CAE7326186.1"/>
    <property type="molecule type" value="Genomic_DNA"/>
</dbReference>
<dbReference type="OrthoDB" id="414703at2759"/>
<gene>
    <name evidence="1" type="ORF">SNAT2548_LOCUS17077</name>
</gene>
<name>A0A812PAS4_9DINO</name>
<reference evidence="1" key="1">
    <citation type="submission" date="2021-02" db="EMBL/GenBank/DDBJ databases">
        <authorList>
            <person name="Dougan E. K."/>
            <person name="Rhodes N."/>
            <person name="Thang M."/>
            <person name="Chan C."/>
        </authorList>
    </citation>
    <scope>NUCLEOTIDE SEQUENCE</scope>
</reference>
<sequence>MAHLRMSELRVTVAFATTGETHSTVLQSNAVVSDLAKELQKTSQDALGSCSFLRDGLPLRMEDRISCSADLSDVTIQLVVHRLEGRWTWKKGEKPDEKQEVAHDYECHVLLLRGDGQAQSSKYHTWRRDDENYGSQRTIIGCTSRPGPKDELSSAFLRGEGAHEGRGVWEVQQDPEPTLCVSGAGFTSAGIIENDDLVVHGAGPIPHEVFTVTLRDLLSTFEFSQE</sequence>
<evidence type="ECO:0000313" key="2">
    <source>
        <dbReference type="Proteomes" id="UP000604046"/>
    </source>
</evidence>
<dbReference type="AlphaFoldDB" id="A0A812PAS4"/>
<organism evidence="1 2">
    <name type="scientific">Symbiodinium natans</name>
    <dbReference type="NCBI Taxonomy" id="878477"/>
    <lineage>
        <taxon>Eukaryota</taxon>
        <taxon>Sar</taxon>
        <taxon>Alveolata</taxon>
        <taxon>Dinophyceae</taxon>
        <taxon>Suessiales</taxon>
        <taxon>Symbiodiniaceae</taxon>
        <taxon>Symbiodinium</taxon>
    </lineage>
</organism>
<protein>
    <submittedName>
        <fullName evidence="1">Uncharacterized protein</fullName>
    </submittedName>
</protein>
<evidence type="ECO:0000313" key="1">
    <source>
        <dbReference type="EMBL" id="CAE7326186.1"/>
    </source>
</evidence>
<proteinExistence type="predicted"/>